<dbReference type="Gramene" id="KMS65308">
    <property type="protein sequence ID" value="KMS65308"/>
    <property type="gene ID" value="BVRB_037300"/>
</dbReference>
<organism evidence="1 2">
    <name type="scientific">Beta vulgaris subsp. vulgaris</name>
    <name type="common">Beet</name>
    <dbReference type="NCBI Taxonomy" id="3555"/>
    <lineage>
        <taxon>Eukaryota</taxon>
        <taxon>Viridiplantae</taxon>
        <taxon>Streptophyta</taxon>
        <taxon>Embryophyta</taxon>
        <taxon>Tracheophyta</taxon>
        <taxon>Spermatophyta</taxon>
        <taxon>Magnoliopsida</taxon>
        <taxon>eudicotyledons</taxon>
        <taxon>Gunneridae</taxon>
        <taxon>Pentapetalae</taxon>
        <taxon>Caryophyllales</taxon>
        <taxon>Chenopodiaceae</taxon>
        <taxon>Betoideae</taxon>
        <taxon>Beta</taxon>
    </lineage>
</organism>
<evidence type="ECO:0000313" key="2">
    <source>
        <dbReference type="Proteomes" id="UP000035740"/>
    </source>
</evidence>
<keyword evidence="2" id="KW-1185">Reference proteome</keyword>
<proteinExistence type="predicted"/>
<dbReference type="EMBL" id="KQ110881">
    <property type="protein sequence ID" value="KMS65308.1"/>
    <property type="molecule type" value="Genomic_DNA"/>
</dbReference>
<name>A0A0J7YQ84_BETVV</name>
<sequence length="50" mass="5638">MGLMSRATFPEESPVIKLLLEMYERMGDCLALQYGGSQMHRQASDTPLFS</sequence>
<reference evidence="1 2" key="1">
    <citation type="journal article" date="2014" name="Nature">
        <title>The genome of the recently domesticated crop plant sugar beet (Beta vulgaris).</title>
        <authorList>
            <person name="Dohm J.C."/>
            <person name="Minoche A.E."/>
            <person name="Holtgrawe D."/>
            <person name="Capella-Gutierrez S."/>
            <person name="Zakrzewski F."/>
            <person name="Tafer H."/>
            <person name="Rupp O."/>
            <person name="Sorensen T.R."/>
            <person name="Stracke R."/>
            <person name="Reinhardt R."/>
            <person name="Goesmann A."/>
            <person name="Kraft T."/>
            <person name="Schulz B."/>
            <person name="Stadler P.F."/>
            <person name="Schmidt T."/>
            <person name="Gabaldon T."/>
            <person name="Lehrach H."/>
            <person name="Weisshaar B."/>
            <person name="Himmelbauer H."/>
        </authorList>
    </citation>
    <scope>NUCLEOTIDE SEQUENCE [LARGE SCALE GENOMIC DNA]</scope>
    <source>
        <tissue evidence="1">Taproot</tissue>
    </source>
</reference>
<gene>
    <name evidence="1" type="ORF">BVRB_037300</name>
</gene>
<evidence type="ECO:0000313" key="1">
    <source>
        <dbReference type="EMBL" id="KMS65308.1"/>
    </source>
</evidence>
<accession>A0A0J7YQ84</accession>
<dbReference type="AlphaFoldDB" id="A0A0J7YQ84"/>
<dbReference type="Proteomes" id="UP000035740">
    <property type="component" value="Unassembled WGS sequence"/>
</dbReference>
<dbReference type="OrthoDB" id="1717320at2759"/>
<protein>
    <submittedName>
        <fullName evidence="1">Uncharacterized protein</fullName>
    </submittedName>
</protein>